<sequence>DSKFALLSSDHDLFKGTSQNNEQGFKRLLNIIILEKKDYMTFINKILKNQKLEL</sequence>
<reference evidence="1" key="1">
    <citation type="submission" date="2021-06" db="EMBL/GenBank/DDBJ databases">
        <authorList>
            <person name="Kallberg Y."/>
            <person name="Tangrot J."/>
            <person name="Rosling A."/>
        </authorList>
    </citation>
    <scope>NUCLEOTIDE SEQUENCE</scope>
    <source>
        <strain evidence="1">UK204</strain>
    </source>
</reference>
<gene>
    <name evidence="1" type="ORF">FCALED_LOCUS13530</name>
</gene>
<comment type="caution">
    <text evidence="1">The sequence shown here is derived from an EMBL/GenBank/DDBJ whole genome shotgun (WGS) entry which is preliminary data.</text>
</comment>
<dbReference type="Proteomes" id="UP000789570">
    <property type="component" value="Unassembled WGS sequence"/>
</dbReference>
<name>A0A9N9HRL8_9GLOM</name>
<evidence type="ECO:0000313" key="1">
    <source>
        <dbReference type="EMBL" id="CAG8702069.1"/>
    </source>
</evidence>
<dbReference type="EMBL" id="CAJVPQ010007943">
    <property type="protein sequence ID" value="CAG8702069.1"/>
    <property type="molecule type" value="Genomic_DNA"/>
</dbReference>
<organism evidence="1 2">
    <name type="scientific">Funneliformis caledonium</name>
    <dbReference type="NCBI Taxonomy" id="1117310"/>
    <lineage>
        <taxon>Eukaryota</taxon>
        <taxon>Fungi</taxon>
        <taxon>Fungi incertae sedis</taxon>
        <taxon>Mucoromycota</taxon>
        <taxon>Glomeromycotina</taxon>
        <taxon>Glomeromycetes</taxon>
        <taxon>Glomerales</taxon>
        <taxon>Glomeraceae</taxon>
        <taxon>Funneliformis</taxon>
    </lineage>
</organism>
<evidence type="ECO:0000313" key="2">
    <source>
        <dbReference type="Proteomes" id="UP000789570"/>
    </source>
</evidence>
<accession>A0A9N9HRL8</accession>
<protein>
    <submittedName>
        <fullName evidence="1">89_t:CDS:1</fullName>
    </submittedName>
</protein>
<keyword evidence="2" id="KW-1185">Reference proteome</keyword>
<feature type="non-terminal residue" evidence="1">
    <location>
        <position position="1"/>
    </location>
</feature>
<proteinExistence type="predicted"/>
<dbReference type="AlphaFoldDB" id="A0A9N9HRL8"/>